<evidence type="ECO:0000313" key="8">
    <source>
        <dbReference type="Proteomes" id="UP000673394"/>
    </source>
</evidence>
<dbReference type="PANTHER" id="PTHR43333:SF1">
    <property type="entry name" value="D-ISOMER SPECIFIC 2-HYDROXYACID DEHYDROGENASE NAD-BINDING DOMAIN-CONTAINING PROTEIN"/>
    <property type="match status" value="1"/>
</dbReference>
<dbReference type="RefSeq" id="WP_210663119.1">
    <property type="nucleotide sequence ID" value="NZ_JAGKSP010000015.1"/>
</dbReference>
<comment type="caution">
    <text evidence="7">The sequence shown here is derived from an EMBL/GenBank/DDBJ whole genome shotgun (WGS) entry which is preliminary data.</text>
</comment>
<name>A0ABS5CK17_9BACL</name>
<dbReference type="Proteomes" id="UP000673394">
    <property type="component" value="Unassembled WGS sequence"/>
</dbReference>
<evidence type="ECO:0000259" key="6">
    <source>
        <dbReference type="Pfam" id="PF02826"/>
    </source>
</evidence>
<dbReference type="CDD" id="cd05300">
    <property type="entry name" value="2-Hacid_dh_1"/>
    <property type="match status" value="1"/>
</dbReference>
<protein>
    <submittedName>
        <fullName evidence="7">D-2-hydroxyacid dehydrogenase</fullName>
    </submittedName>
</protein>
<dbReference type="EMBL" id="JAGKSP010000015">
    <property type="protein sequence ID" value="MBP3966159.1"/>
    <property type="molecule type" value="Genomic_DNA"/>
</dbReference>
<keyword evidence="3" id="KW-0520">NAD</keyword>
<dbReference type="SUPFAM" id="SSF52283">
    <property type="entry name" value="Formate/glycerate dehydrogenase catalytic domain-like"/>
    <property type="match status" value="1"/>
</dbReference>
<feature type="domain" description="D-isomer specific 2-hydroxyacid dehydrogenase catalytic" evidence="5">
    <location>
        <begin position="7"/>
        <end position="313"/>
    </location>
</feature>
<reference evidence="7 8" key="1">
    <citation type="submission" date="2021-04" db="EMBL/GenBank/DDBJ databases">
        <title>Paenibacillus sp. DLE-14 whole genome sequence.</title>
        <authorList>
            <person name="Ham Y.J."/>
        </authorList>
    </citation>
    <scope>NUCLEOTIDE SEQUENCE [LARGE SCALE GENOMIC DNA]</scope>
    <source>
        <strain evidence="7 8">DLE-14</strain>
    </source>
</reference>
<dbReference type="InterPro" id="IPR036291">
    <property type="entry name" value="NAD(P)-bd_dom_sf"/>
</dbReference>
<evidence type="ECO:0000256" key="4">
    <source>
        <dbReference type="RuleBase" id="RU003719"/>
    </source>
</evidence>
<evidence type="ECO:0000313" key="7">
    <source>
        <dbReference type="EMBL" id="MBP3966159.1"/>
    </source>
</evidence>
<accession>A0ABS5CK17</accession>
<evidence type="ECO:0000256" key="1">
    <source>
        <dbReference type="ARBA" id="ARBA00005854"/>
    </source>
</evidence>
<evidence type="ECO:0000256" key="2">
    <source>
        <dbReference type="ARBA" id="ARBA00023002"/>
    </source>
</evidence>
<dbReference type="PANTHER" id="PTHR43333">
    <property type="entry name" value="2-HACID_DH_C DOMAIN-CONTAINING PROTEIN"/>
    <property type="match status" value="1"/>
</dbReference>
<evidence type="ECO:0000259" key="5">
    <source>
        <dbReference type="Pfam" id="PF00389"/>
    </source>
</evidence>
<comment type="similarity">
    <text evidence="1 4">Belongs to the D-isomer specific 2-hydroxyacid dehydrogenase family.</text>
</comment>
<keyword evidence="2 4" id="KW-0560">Oxidoreductase</keyword>
<dbReference type="SUPFAM" id="SSF51735">
    <property type="entry name" value="NAD(P)-binding Rossmann-fold domains"/>
    <property type="match status" value="1"/>
</dbReference>
<dbReference type="Pfam" id="PF00389">
    <property type="entry name" value="2-Hacid_dh"/>
    <property type="match status" value="1"/>
</dbReference>
<dbReference type="Gene3D" id="3.40.50.720">
    <property type="entry name" value="NAD(P)-binding Rossmann-like Domain"/>
    <property type="match status" value="2"/>
</dbReference>
<gene>
    <name evidence="7" type="ORF">I8J30_25990</name>
</gene>
<feature type="domain" description="D-isomer specific 2-hydroxyacid dehydrogenase NAD-binding" evidence="6">
    <location>
        <begin position="107"/>
        <end position="279"/>
    </location>
</feature>
<dbReference type="InterPro" id="IPR006140">
    <property type="entry name" value="D-isomer_DH_NAD-bd"/>
</dbReference>
<evidence type="ECO:0000256" key="3">
    <source>
        <dbReference type="ARBA" id="ARBA00023027"/>
    </source>
</evidence>
<dbReference type="InterPro" id="IPR006139">
    <property type="entry name" value="D-isomer_2_OHA_DH_cat_dom"/>
</dbReference>
<proteinExistence type="inferred from homology"/>
<dbReference type="Pfam" id="PF02826">
    <property type="entry name" value="2-Hacid_dh_C"/>
    <property type="match status" value="1"/>
</dbReference>
<keyword evidence="8" id="KW-1185">Reference proteome</keyword>
<organism evidence="7 8">
    <name type="scientific">Paenibacillus lignilyticus</name>
    <dbReference type="NCBI Taxonomy" id="1172615"/>
    <lineage>
        <taxon>Bacteria</taxon>
        <taxon>Bacillati</taxon>
        <taxon>Bacillota</taxon>
        <taxon>Bacilli</taxon>
        <taxon>Bacillales</taxon>
        <taxon>Paenibacillaceae</taxon>
        <taxon>Paenibacillus</taxon>
    </lineage>
</organism>
<sequence length="319" mass="35047">MGTIVSVHPFDEEQVKAIQEACPSLDYVSVSGFGADEARAALMGAEVILGWNRDVLKIIHAHGIPLRWLQNLGAGVDHIPLERLQSLGVILTHASGVHPNGISESIFAMLLSLTRNVHIAIRNQQQQTWKPSKIMGEAHGKTIAILGAGAIGLETAKLAQAFSMNVLGVRKSGEPAEWVDRMYTIEQLNEVLAQSDYIVNCLPLTAQTKHLIGREQFAVMKPSAIYINIGRGGTTDTAALIDALQQERIAGAGLDVFEQEPLPQEHPLWKMENVIITPHETGNTPYYMDRALSIVLDNLKYYSAQGKPCRNVVDWQAQY</sequence>